<dbReference type="EMBL" id="CM003374">
    <property type="protein sequence ID" value="KOM39892.1"/>
    <property type="molecule type" value="Genomic_DNA"/>
</dbReference>
<dbReference type="Gramene" id="KOM39892">
    <property type="protein sequence ID" value="KOM39892"/>
    <property type="gene ID" value="LR48_Vigan04g009000"/>
</dbReference>
<feature type="region of interest" description="Disordered" evidence="1">
    <location>
        <begin position="1"/>
        <end position="23"/>
    </location>
</feature>
<sequence length="108" mass="12612">MIPFTEKPHFELRQLPPAPPKPMIPFTEKPQFDLRKAQTHHRSSKCVKHGDPTAFRSTAETNRTSKMKAVRCRKNYSQSFNFQDIAMSSFRGTTSFMQTRILEISFFE</sequence>
<name>A0A0L9UBF8_PHAAN</name>
<reference evidence="3" key="1">
    <citation type="journal article" date="2015" name="Proc. Natl. Acad. Sci. U.S.A.">
        <title>Genome sequencing of adzuki bean (Vigna angularis) provides insight into high starch and low fat accumulation and domestication.</title>
        <authorList>
            <person name="Yang K."/>
            <person name="Tian Z."/>
            <person name="Chen C."/>
            <person name="Luo L."/>
            <person name="Zhao B."/>
            <person name="Wang Z."/>
            <person name="Yu L."/>
            <person name="Li Y."/>
            <person name="Sun Y."/>
            <person name="Li W."/>
            <person name="Chen Y."/>
            <person name="Li Y."/>
            <person name="Zhang Y."/>
            <person name="Ai D."/>
            <person name="Zhao J."/>
            <person name="Shang C."/>
            <person name="Ma Y."/>
            <person name="Wu B."/>
            <person name="Wang M."/>
            <person name="Gao L."/>
            <person name="Sun D."/>
            <person name="Zhang P."/>
            <person name="Guo F."/>
            <person name="Wang W."/>
            <person name="Li Y."/>
            <person name="Wang J."/>
            <person name="Varshney R.K."/>
            <person name="Wang J."/>
            <person name="Ling H.Q."/>
            <person name="Wan P."/>
        </authorList>
    </citation>
    <scope>NUCLEOTIDE SEQUENCE</scope>
    <source>
        <strain evidence="3">cv. Jingnong 6</strain>
    </source>
</reference>
<feature type="region of interest" description="Disordered" evidence="1">
    <location>
        <begin position="34"/>
        <end position="53"/>
    </location>
</feature>
<organism evidence="2 3">
    <name type="scientific">Phaseolus angularis</name>
    <name type="common">Azuki bean</name>
    <name type="synonym">Vigna angularis</name>
    <dbReference type="NCBI Taxonomy" id="3914"/>
    <lineage>
        <taxon>Eukaryota</taxon>
        <taxon>Viridiplantae</taxon>
        <taxon>Streptophyta</taxon>
        <taxon>Embryophyta</taxon>
        <taxon>Tracheophyta</taxon>
        <taxon>Spermatophyta</taxon>
        <taxon>Magnoliopsida</taxon>
        <taxon>eudicotyledons</taxon>
        <taxon>Gunneridae</taxon>
        <taxon>Pentapetalae</taxon>
        <taxon>rosids</taxon>
        <taxon>fabids</taxon>
        <taxon>Fabales</taxon>
        <taxon>Fabaceae</taxon>
        <taxon>Papilionoideae</taxon>
        <taxon>50 kb inversion clade</taxon>
        <taxon>NPAAA clade</taxon>
        <taxon>indigoferoid/millettioid clade</taxon>
        <taxon>Phaseoleae</taxon>
        <taxon>Vigna</taxon>
    </lineage>
</organism>
<feature type="compositionally biased region" description="Basic and acidic residues" evidence="1">
    <location>
        <begin position="1"/>
        <end position="12"/>
    </location>
</feature>
<evidence type="ECO:0000313" key="2">
    <source>
        <dbReference type="EMBL" id="KOM39892.1"/>
    </source>
</evidence>
<protein>
    <submittedName>
        <fullName evidence="2">Uncharacterized protein</fullName>
    </submittedName>
</protein>
<gene>
    <name evidence="2" type="ORF">LR48_Vigan04g009000</name>
</gene>
<feature type="compositionally biased region" description="Basic residues" evidence="1">
    <location>
        <begin position="37"/>
        <end position="47"/>
    </location>
</feature>
<dbReference type="AlphaFoldDB" id="A0A0L9UBF8"/>
<dbReference type="Proteomes" id="UP000053144">
    <property type="component" value="Chromosome 4"/>
</dbReference>
<accession>A0A0L9UBF8</accession>
<evidence type="ECO:0000256" key="1">
    <source>
        <dbReference type="SAM" id="MobiDB-lite"/>
    </source>
</evidence>
<evidence type="ECO:0000313" key="3">
    <source>
        <dbReference type="Proteomes" id="UP000053144"/>
    </source>
</evidence>
<proteinExistence type="predicted"/>